<evidence type="ECO:0000256" key="14">
    <source>
        <dbReference type="PROSITE-ProRule" id="PRU00261"/>
    </source>
</evidence>
<keyword evidence="5 17" id="KW-0378">Hydrolase</keyword>
<dbReference type="AlphaFoldDB" id="A0A200QE82"/>
<evidence type="ECO:0000256" key="6">
    <source>
        <dbReference type="ARBA" id="ARBA00022821"/>
    </source>
</evidence>
<evidence type="ECO:0000256" key="10">
    <source>
        <dbReference type="ARBA" id="ARBA00023295"/>
    </source>
</evidence>
<evidence type="ECO:0000259" key="16">
    <source>
        <dbReference type="PROSITE" id="PS50941"/>
    </source>
</evidence>
<dbReference type="Proteomes" id="UP000195402">
    <property type="component" value="Unassembled WGS sequence"/>
</dbReference>
<dbReference type="GO" id="GO:0006952">
    <property type="term" value="P:defense response"/>
    <property type="evidence" value="ECO:0007669"/>
    <property type="project" value="UniProtKB-KW"/>
</dbReference>
<gene>
    <name evidence="17" type="ORF">BVC80_8801g9</name>
</gene>
<evidence type="ECO:0000256" key="2">
    <source>
        <dbReference type="ARBA" id="ARBA00012729"/>
    </source>
</evidence>
<dbReference type="FunFam" id="3.30.20.10:FF:000001">
    <property type="entry name" value="Endochitinase (Chitinase)"/>
    <property type="match status" value="1"/>
</dbReference>
<dbReference type="PROSITE" id="PS50941">
    <property type="entry name" value="CHIT_BIND_I_2"/>
    <property type="match status" value="1"/>
</dbReference>
<reference evidence="17 18" key="1">
    <citation type="journal article" date="2017" name="Mol. Plant">
        <title>The Genome of Medicinal Plant Macleaya cordata Provides New Insights into Benzylisoquinoline Alkaloids Metabolism.</title>
        <authorList>
            <person name="Liu X."/>
            <person name="Liu Y."/>
            <person name="Huang P."/>
            <person name="Ma Y."/>
            <person name="Qing Z."/>
            <person name="Tang Q."/>
            <person name="Cao H."/>
            <person name="Cheng P."/>
            <person name="Zheng Y."/>
            <person name="Yuan Z."/>
            <person name="Zhou Y."/>
            <person name="Liu J."/>
            <person name="Tang Z."/>
            <person name="Zhuo Y."/>
            <person name="Zhang Y."/>
            <person name="Yu L."/>
            <person name="Huang J."/>
            <person name="Yang P."/>
            <person name="Peng Q."/>
            <person name="Zhang J."/>
            <person name="Jiang W."/>
            <person name="Zhang Z."/>
            <person name="Lin K."/>
            <person name="Ro D.K."/>
            <person name="Chen X."/>
            <person name="Xiong X."/>
            <person name="Shang Y."/>
            <person name="Huang S."/>
            <person name="Zeng J."/>
        </authorList>
    </citation>
    <scope>NUCLEOTIDE SEQUENCE [LARGE SCALE GENOMIC DNA]</scope>
    <source>
        <strain evidence="18">cv. BLH2017</strain>
        <tissue evidence="17">Root</tissue>
    </source>
</reference>
<dbReference type="Gene3D" id="3.30.60.10">
    <property type="entry name" value="Endochitinase-like"/>
    <property type="match status" value="1"/>
</dbReference>
<dbReference type="InterPro" id="IPR001002">
    <property type="entry name" value="Chitin-bd_1"/>
</dbReference>
<dbReference type="Gene3D" id="3.30.20.10">
    <property type="entry name" value="Endochitinase, domain 2"/>
    <property type="match status" value="1"/>
</dbReference>
<dbReference type="InterPro" id="IPR023346">
    <property type="entry name" value="Lysozyme-like_dom_sf"/>
</dbReference>
<accession>A0A200QE82</accession>
<dbReference type="GO" id="GO:0000272">
    <property type="term" value="P:polysaccharide catabolic process"/>
    <property type="evidence" value="ECO:0007669"/>
    <property type="project" value="UniProtKB-KW"/>
</dbReference>
<dbReference type="Pfam" id="PF00182">
    <property type="entry name" value="Glyco_hydro_19"/>
    <property type="match status" value="1"/>
</dbReference>
<dbReference type="OrthoDB" id="5985073at2759"/>
<dbReference type="Pfam" id="PF00187">
    <property type="entry name" value="Chitin_bind_1"/>
    <property type="match status" value="1"/>
</dbReference>
<dbReference type="GO" id="GO:0008061">
    <property type="term" value="F:chitin binding"/>
    <property type="evidence" value="ECO:0007669"/>
    <property type="project" value="UniProtKB-UniRule"/>
</dbReference>
<feature type="disulfide bond" evidence="13">
    <location>
        <begin position="97"/>
        <end position="146"/>
    </location>
</feature>
<name>A0A200QE82_MACCD</name>
<evidence type="ECO:0000256" key="12">
    <source>
        <dbReference type="PIRSR" id="PIRSR001060-1"/>
    </source>
</evidence>
<keyword evidence="11" id="KW-0624">Polysaccharide degradation</keyword>
<dbReference type="FunFam" id="3.30.60.10:FF:000003">
    <property type="entry name" value="Class IV chitinase"/>
    <property type="match status" value="1"/>
</dbReference>
<dbReference type="SMART" id="SM00270">
    <property type="entry name" value="ChtBD1"/>
    <property type="match status" value="1"/>
</dbReference>
<evidence type="ECO:0000256" key="3">
    <source>
        <dbReference type="ARBA" id="ARBA00022669"/>
    </source>
</evidence>
<dbReference type="GO" id="GO:0016998">
    <property type="term" value="P:cell wall macromolecule catabolic process"/>
    <property type="evidence" value="ECO:0007669"/>
    <property type="project" value="InterPro"/>
</dbReference>
<evidence type="ECO:0000256" key="11">
    <source>
        <dbReference type="ARBA" id="ARBA00023326"/>
    </source>
</evidence>
<keyword evidence="8 13" id="KW-1015">Disulfide bond</keyword>
<evidence type="ECO:0000313" key="18">
    <source>
        <dbReference type="Proteomes" id="UP000195402"/>
    </source>
</evidence>
<dbReference type="PANTHER" id="PTHR22595">
    <property type="entry name" value="CHITINASE-RELATED"/>
    <property type="match status" value="1"/>
</dbReference>
<feature type="disulfide bond" evidence="13">
    <location>
        <begin position="159"/>
        <end position="168"/>
    </location>
</feature>
<dbReference type="GO" id="GO:0006032">
    <property type="term" value="P:chitin catabolic process"/>
    <property type="evidence" value="ECO:0007669"/>
    <property type="project" value="UniProtKB-KW"/>
</dbReference>
<dbReference type="PIRSF" id="PIRSF001060">
    <property type="entry name" value="Endochitinase"/>
    <property type="match status" value="1"/>
</dbReference>
<evidence type="ECO:0000256" key="5">
    <source>
        <dbReference type="ARBA" id="ARBA00022801"/>
    </source>
</evidence>
<evidence type="ECO:0000256" key="8">
    <source>
        <dbReference type="ARBA" id="ARBA00023157"/>
    </source>
</evidence>
<protein>
    <recommendedName>
        <fullName evidence="2">chitinase</fullName>
        <ecNumber evidence="2">3.2.1.14</ecNumber>
    </recommendedName>
</protein>
<keyword evidence="7" id="KW-0146">Chitin degradation</keyword>
<dbReference type="SUPFAM" id="SSF57016">
    <property type="entry name" value="Plant lectins/antimicrobial peptides"/>
    <property type="match status" value="1"/>
</dbReference>
<dbReference type="CDD" id="cd00035">
    <property type="entry name" value="ChtBD1"/>
    <property type="match status" value="1"/>
</dbReference>
<dbReference type="InterPro" id="IPR036861">
    <property type="entry name" value="Endochitinase-like_sf"/>
</dbReference>
<dbReference type="PROSITE" id="PS00026">
    <property type="entry name" value="CHIT_BIND_I_1"/>
    <property type="match status" value="1"/>
</dbReference>
<dbReference type="PANTHER" id="PTHR22595:SF197">
    <property type="entry name" value="CHITINASE FAMILY PROTEIN"/>
    <property type="match status" value="1"/>
</dbReference>
<evidence type="ECO:0000256" key="9">
    <source>
        <dbReference type="ARBA" id="ARBA00023277"/>
    </source>
</evidence>
<organism evidence="17 18">
    <name type="scientific">Macleaya cordata</name>
    <name type="common">Five-seeded plume-poppy</name>
    <name type="synonym">Bocconia cordata</name>
    <dbReference type="NCBI Taxonomy" id="56857"/>
    <lineage>
        <taxon>Eukaryota</taxon>
        <taxon>Viridiplantae</taxon>
        <taxon>Streptophyta</taxon>
        <taxon>Embryophyta</taxon>
        <taxon>Tracheophyta</taxon>
        <taxon>Spermatophyta</taxon>
        <taxon>Magnoliopsida</taxon>
        <taxon>Ranunculales</taxon>
        <taxon>Papaveraceae</taxon>
        <taxon>Papaveroideae</taxon>
        <taxon>Macleaya</taxon>
    </lineage>
</organism>
<dbReference type="InterPro" id="IPR016283">
    <property type="entry name" value="Glyco_hydro_19"/>
</dbReference>
<dbReference type="EMBL" id="MVGT01002266">
    <property type="protein sequence ID" value="OVA08789.1"/>
    <property type="molecule type" value="Genomic_DNA"/>
</dbReference>
<feature type="chain" id="PRO_5012894113" description="chitinase" evidence="15">
    <location>
        <begin position="27"/>
        <end position="279"/>
    </location>
</feature>
<proteinExistence type="predicted"/>
<keyword evidence="3 14" id="KW-0147">Chitin-binding</keyword>
<dbReference type="EC" id="3.2.1.14" evidence="2"/>
<feature type="active site" description="Proton donor" evidence="12">
    <location>
        <position position="141"/>
    </location>
</feature>
<dbReference type="PROSITE" id="PS00774">
    <property type="entry name" value="CHITINASE_19_2"/>
    <property type="match status" value="1"/>
</dbReference>
<dbReference type="InterPro" id="IPR000726">
    <property type="entry name" value="Glyco_hydro_19_cat"/>
</dbReference>
<evidence type="ECO:0000256" key="13">
    <source>
        <dbReference type="PIRSR" id="PIRSR001060-2"/>
    </source>
</evidence>
<dbReference type="PROSITE" id="PS00773">
    <property type="entry name" value="CHITINASE_19_1"/>
    <property type="match status" value="1"/>
</dbReference>
<dbReference type="SUPFAM" id="SSF53955">
    <property type="entry name" value="Lysozyme-like"/>
    <property type="match status" value="1"/>
</dbReference>
<feature type="disulfide bond" evidence="13 14">
    <location>
        <begin position="31"/>
        <end position="43"/>
    </location>
</feature>
<dbReference type="OMA" id="VTEYPCA"/>
<dbReference type="InterPro" id="IPR018371">
    <property type="entry name" value="Chitin-binding_1_CS"/>
</dbReference>
<dbReference type="Gene3D" id="1.10.530.10">
    <property type="match status" value="1"/>
</dbReference>
<feature type="disulfide bond" evidence="13">
    <location>
        <begin position="247"/>
        <end position="279"/>
    </location>
</feature>
<dbReference type="FunFam" id="1.10.530.10:FF:000052">
    <property type="entry name" value="Endochitinase PR4"/>
    <property type="match status" value="1"/>
</dbReference>
<feature type="domain" description="Chitin-binding type-1" evidence="16">
    <location>
        <begin position="26"/>
        <end position="61"/>
    </location>
</feature>
<evidence type="ECO:0000256" key="1">
    <source>
        <dbReference type="ARBA" id="ARBA00000822"/>
    </source>
</evidence>
<evidence type="ECO:0000256" key="7">
    <source>
        <dbReference type="ARBA" id="ARBA00023024"/>
    </source>
</evidence>
<evidence type="ECO:0000256" key="15">
    <source>
        <dbReference type="SAM" id="SignalP"/>
    </source>
</evidence>
<comment type="caution">
    <text evidence="14">Lacks conserved residue(s) required for the propagation of feature annotation.</text>
</comment>
<comment type="caution">
    <text evidence="17">The sequence shown here is derived from an EMBL/GenBank/DDBJ whole genome shotgun (WGS) entry which is preliminary data.</text>
</comment>
<keyword evidence="4 15" id="KW-0732">Signal</keyword>
<evidence type="ECO:0000313" key="17">
    <source>
        <dbReference type="EMBL" id="OVA08789.1"/>
    </source>
</evidence>
<feature type="disulfide bond" evidence="13 14">
    <location>
        <begin position="36"/>
        <end position="50"/>
    </location>
</feature>
<keyword evidence="18" id="KW-1185">Reference proteome</keyword>
<dbReference type="InParanoid" id="A0A200QE82"/>
<keyword evidence="10" id="KW-0326">Glycosidase</keyword>
<dbReference type="GO" id="GO:0008843">
    <property type="term" value="F:endochitinase activity"/>
    <property type="evidence" value="ECO:0007669"/>
    <property type="project" value="UniProtKB-EC"/>
</dbReference>
<keyword evidence="9" id="KW-0119">Carbohydrate metabolism</keyword>
<feature type="signal peptide" evidence="15">
    <location>
        <begin position="1"/>
        <end position="26"/>
    </location>
</feature>
<dbReference type="CDD" id="cd00325">
    <property type="entry name" value="chitinase_GH19"/>
    <property type="match status" value="1"/>
</dbReference>
<keyword evidence="6" id="KW-0611">Plant defense</keyword>
<evidence type="ECO:0000256" key="4">
    <source>
        <dbReference type="ARBA" id="ARBA00022729"/>
    </source>
</evidence>
<sequence length="279" mass="30141">MLPLNVLRLILLVGLLGILTPESVVGQNCGCAAKLCCSKWGYCGTGKPYCGDGCQHGPCYSKPSPSPTPTPTNGVSVASIVTPAFFNRIINQAGAGCAGKKFYSRSAFLEAAKSYPRFGRTGTKVVSKREIAAFFAHVTHETGHFCYIQEINGASRDYCDESNKQYPCAPGKKYFGRGPIQITWNYNYGRAGKSIGVDLLHNPETVAKNPTIAFKTAFWFWMNNVHSIITSGKGFGRTIRAINGGECNGGVPAAVQARVNYYKKYCSQLGVTPGSNLYC</sequence>
<comment type="catalytic activity">
    <reaction evidence="1">
        <text>Random endo-hydrolysis of N-acetyl-beta-D-glucosaminide (1-&gt;4)-beta-linkages in chitin and chitodextrins.</text>
        <dbReference type="EC" id="3.2.1.14"/>
    </reaction>
</comment>